<proteinExistence type="predicted"/>
<feature type="chain" id="PRO_5007870167" evidence="1">
    <location>
        <begin position="20"/>
        <end position="417"/>
    </location>
</feature>
<evidence type="ECO:0000313" key="4">
    <source>
        <dbReference type="Proteomes" id="UP000076532"/>
    </source>
</evidence>
<dbReference type="GO" id="GO:0005737">
    <property type="term" value="C:cytoplasm"/>
    <property type="evidence" value="ECO:0007669"/>
    <property type="project" value="TreeGrafter"/>
</dbReference>
<dbReference type="InterPro" id="IPR029052">
    <property type="entry name" value="Metallo-depent_PP-like"/>
</dbReference>
<dbReference type="SUPFAM" id="SSF56300">
    <property type="entry name" value="Metallo-dependent phosphatases"/>
    <property type="match status" value="1"/>
</dbReference>
<reference evidence="3 4" key="1">
    <citation type="journal article" date="2016" name="Mol. Biol. Evol.">
        <title>Comparative Genomics of Early-Diverging Mushroom-Forming Fungi Provides Insights into the Origins of Lignocellulose Decay Capabilities.</title>
        <authorList>
            <person name="Nagy L.G."/>
            <person name="Riley R."/>
            <person name="Tritt A."/>
            <person name="Adam C."/>
            <person name="Daum C."/>
            <person name="Floudas D."/>
            <person name="Sun H."/>
            <person name="Yadav J.S."/>
            <person name="Pangilinan J."/>
            <person name="Larsson K.H."/>
            <person name="Matsuura K."/>
            <person name="Barry K."/>
            <person name="Labutti K."/>
            <person name="Kuo R."/>
            <person name="Ohm R.A."/>
            <person name="Bhattacharya S.S."/>
            <person name="Shirouzu T."/>
            <person name="Yoshinaga Y."/>
            <person name="Martin F.M."/>
            <person name="Grigoriev I.V."/>
            <person name="Hibbett D.S."/>
        </authorList>
    </citation>
    <scope>NUCLEOTIDE SEQUENCE [LARGE SCALE GENOMIC DNA]</scope>
    <source>
        <strain evidence="3 4">CBS 109695</strain>
    </source>
</reference>
<dbReference type="OrthoDB" id="783096at2759"/>
<dbReference type="STRING" id="436010.A0A165ZN28"/>
<dbReference type="Gene3D" id="3.60.21.10">
    <property type="match status" value="1"/>
</dbReference>
<dbReference type="InterPro" id="IPR004843">
    <property type="entry name" value="Calcineurin-like_PHP"/>
</dbReference>
<dbReference type="Proteomes" id="UP000076532">
    <property type="component" value="Unassembled WGS sequence"/>
</dbReference>
<dbReference type="Pfam" id="PF00149">
    <property type="entry name" value="Metallophos"/>
    <property type="match status" value="1"/>
</dbReference>
<name>A0A165ZN28_9AGAM</name>
<dbReference type="EMBL" id="KV417674">
    <property type="protein sequence ID" value="KZP10745.1"/>
    <property type="molecule type" value="Genomic_DNA"/>
</dbReference>
<gene>
    <name evidence="3" type="ORF">FIBSPDRAFT_962833</name>
</gene>
<dbReference type="AlphaFoldDB" id="A0A165ZN28"/>
<dbReference type="GO" id="GO:0016788">
    <property type="term" value="F:hydrolase activity, acting on ester bonds"/>
    <property type="evidence" value="ECO:0007669"/>
    <property type="project" value="TreeGrafter"/>
</dbReference>
<sequence>MLTKACLSVALVAANLAAAVPVGPRWSKSLLGLETETGKKKLTFDDNGNFKVISFSDMHFGERWGNGSWADWGTAADVMTQQVHATILDYEKPNYVVFNGDIMTGENVFADNATGYQDQCYAPTVARGLPFSSTHGNHDNADNINHQEEIEYEMANYGNISYTRSDAGPKPYGSGGSMYLLEKQNETNESQWINKETIVRVPIYANESDQAPALVMWFFDSRSFNSGTGDGPGPVPTDADYYWVDEHTVPPYILAQIGLMEIQWGKVPPALAFVHIPLQKSDILSNATDLIGDQDDAPDPATQGYINNTYTGLDLPFFKALVALNQNRGNVLAVTSGHDHGDSWCGKSANSSFIPLCFDGHSGYGGYVTPNSEVRNGRVFNLNLKDLSASSPTVDTWNSYENKTINDQVTLGPNFMT</sequence>
<evidence type="ECO:0000259" key="2">
    <source>
        <dbReference type="Pfam" id="PF00149"/>
    </source>
</evidence>
<keyword evidence="1" id="KW-0732">Signal</keyword>
<keyword evidence="4" id="KW-1185">Reference proteome</keyword>
<evidence type="ECO:0000256" key="1">
    <source>
        <dbReference type="SAM" id="SignalP"/>
    </source>
</evidence>
<accession>A0A165ZN28</accession>
<evidence type="ECO:0000313" key="3">
    <source>
        <dbReference type="EMBL" id="KZP10745.1"/>
    </source>
</evidence>
<dbReference type="PANTHER" id="PTHR32440">
    <property type="entry name" value="PHOSPHATASE DCR2-RELATED-RELATED"/>
    <property type="match status" value="1"/>
</dbReference>
<dbReference type="CDD" id="cd07383">
    <property type="entry name" value="MPP_Dcr2"/>
    <property type="match status" value="1"/>
</dbReference>
<feature type="signal peptide" evidence="1">
    <location>
        <begin position="1"/>
        <end position="19"/>
    </location>
</feature>
<dbReference type="PANTHER" id="PTHR32440:SF11">
    <property type="entry name" value="METALLOPHOSPHOESTERASE DOMAIN-CONTAINING PROTEIN"/>
    <property type="match status" value="1"/>
</dbReference>
<feature type="domain" description="Calcineurin-like phosphoesterase" evidence="2">
    <location>
        <begin position="51"/>
        <end position="153"/>
    </location>
</feature>
<protein>
    <submittedName>
        <fullName evidence="3">Metallo-dependent phosphatase</fullName>
    </submittedName>
</protein>
<organism evidence="3 4">
    <name type="scientific">Athelia psychrophila</name>
    <dbReference type="NCBI Taxonomy" id="1759441"/>
    <lineage>
        <taxon>Eukaryota</taxon>
        <taxon>Fungi</taxon>
        <taxon>Dikarya</taxon>
        <taxon>Basidiomycota</taxon>
        <taxon>Agaricomycotina</taxon>
        <taxon>Agaricomycetes</taxon>
        <taxon>Agaricomycetidae</taxon>
        <taxon>Atheliales</taxon>
        <taxon>Atheliaceae</taxon>
        <taxon>Athelia</taxon>
    </lineage>
</organism>